<evidence type="ECO:0000256" key="9">
    <source>
        <dbReference type="ARBA" id="ARBA00023224"/>
    </source>
</evidence>
<evidence type="ECO:0000256" key="1">
    <source>
        <dbReference type="ARBA" id="ARBA00004651"/>
    </source>
</evidence>
<proteinExistence type="inferred from homology"/>
<evidence type="ECO:0000256" key="10">
    <source>
        <dbReference type="RuleBase" id="RU351113"/>
    </source>
</evidence>
<keyword evidence="3 10" id="KW-0716">Sensory transduction</keyword>
<feature type="transmembrane region" description="Helical" evidence="10">
    <location>
        <begin position="72"/>
        <end position="91"/>
    </location>
</feature>
<keyword evidence="4 10" id="KW-0812">Transmembrane</keyword>
<keyword evidence="7 10" id="KW-0472">Membrane</keyword>
<dbReference type="GO" id="GO:0007165">
    <property type="term" value="P:signal transduction"/>
    <property type="evidence" value="ECO:0007669"/>
    <property type="project" value="UniProtKB-KW"/>
</dbReference>
<protein>
    <recommendedName>
        <fullName evidence="10">Odorant receptor</fullName>
    </recommendedName>
</protein>
<dbReference type="GO" id="GO:0004984">
    <property type="term" value="F:olfactory receptor activity"/>
    <property type="evidence" value="ECO:0007669"/>
    <property type="project" value="InterPro"/>
</dbReference>
<evidence type="ECO:0000256" key="8">
    <source>
        <dbReference type="ARBA" id="ARBA00023170"/>
    </source>
</evidence>
<organism evidence="11 12">
    <name type="scientific">Zophobas morio</name>
    <dbReference type="NCBI Taxonomy" id="2755281"/>
    <lineage>
        <taxon>Eukaryota</taxon>
        <taxon>Metazoa</taxon>
        <taxon>Ecdysozoa</taxon>
        <taxon>Arthropoda</taxon>
        <taxon>Hexapoda</taxon>
        <taxon>Insecta</taxon>
        <taxon>Pterygota</taxon>
        <taxon>Neoptera</taxon>
        <taxon>Endopterygota</taxon>
        <taxon>Coleoptera</taxon>
        <taxon>Polyphaga</taxon>
        <taxon>Cucujiformia</taxon>
        <taxon>Tenebrionidae</taxon>
        <taxon>Zophobas</taxon>
    </lineage>
</organism>
<dbReference type="Proteomes" id="UP001168821">
    <property type="component" value="Unassembled WGS sequence"/>
</dbReference>
<reference evidence="11" key="1">
    <citation type="journal article" date="2023" name="G3 (Bethesda)">
        <title>Whole genome assemblies of Zophobas morio and Tenebrio molitor.</title>
        <authorList>
            <person name="Kaur S."/>
            <person name="Stinson S.A."/>
            <person name="diCenzo G.C."/>
        </authorList>
    </citation>
    <scope>NUCLEOTIDE SEQUENCE</scope>
    <source>
        <strain evidence="11">QUZm001</strain>
    </source>
</reference>
<dbReference type="GO" id="GO:0005549">
    <property type="term" value="F:odorant binding"/>
    <property type="evidence" value="ECO:0007669"/>
    <property type="project" value="InterPro"/>
</dbReference>
<dbReference type="InterPro" id="IPR004117">
    <property type="entry name" value="7tm6_olfct_rcpt"/>
</dbReference>
<feature type="transmembrane region" description="Helical" evidence="10">
    <location>
        <begin position="32"/>
        <end position="52"/>
    </location>
</feature>
<keyword evidence="12" id="KW-1185">Reference proteome</keyword>
<name>A0AA38HWB2_9CUCU</name>
<dbReference type="PANTHER" id="PTHR21137:SF35">
    <property type="entry name" value="ODORANT RECEPTOR 19A-RELATED"/>
    <property type="match status" value="1"/>
</dbReference>
<evidence type="ECO:0000256" key="7">
    <source>
        <dbReference type="ARBA" id="ARBA00023136"/>
    </source>
</evidence>
<evidence type="ECO:0000256" key="3">
    <source>
        <dbReference type="ARBA" id="ARBA00022606"/>
    </source>
</evidence>
<evidence type="ECO:0000313" key="12">
    <source>
        <dbReference type="Proteomes" id="UP001168821"/>
    </source>
</evidence>
<comment type="caution">
    <text evidence="10">Lacks conserved residue(s) required for the propagation of feature annotation.</text>
</comment>
<sequence length="386" mass="45127">MHFTENQIVEDDPLKIIRLFAIDSFNTIFGKLLLAIIFIIFLSATLLQTYYICFDFNGDVFLKQAPVYFTQIYMLVCISFILYYNIILYDLRRVSPKWQFSVAKSIMKKTFCDECFYLTLFTLILLSLTVGGSIIFIIPTEQEHEIFFLYDWMGNHFVEGKSAVIILIKFSLIFLALILQIPYCQIAYSFQQQNFRFYSLIDHLESVNADFEDVSPSDLLFNQIYHQSIQERLEYCIKRHIELLNLFRESLKQSEVIIFLFSVAGALLLISVLLFILLVGGMPSLIYIKMVYFCIVCLITGGGYFVSGQCTEDSYGEIYKTLCKTSWYYWNNSNQKYYLIFMMVASKPLKIKFSSNIVFNYDLGLKIVRAAYSTCCVMYRKTHNIQ</sequence>
<evidence type="ECO:0000256" key="2">
    <source>
        <dbReference type="ARBA" id="ARBA00022475"/>
    </source>
</evidence>
<dbReference type="EMBL" id="JALNTZ010000008">
    <property type="protein sequence ID" value="KAJ3644141.1"/>
    <property type="molecule type" value="Genomic_DNA"/>
</dbReference>
<keyword evidence="6 10" id="KW-1133">Transmembrane helix</keyword>
<feature type="transmembrane region" description="Helical" evidence="10">
    <location>
        <begin position="256"/>
        <end position="279"/>
    </location>
</feature>
<dbReference type="PANTHER" id="PTHR21137">
    <property type="entry name" value="ODORANT RECEPTOR"/>
    <property type="match status" value="1"/>
</dbReference>
<feature type="transmembrane region" description="Helical" evidence="10">
    <location>
        <begin position="158"/>
        <end position="179"/>
    </location>
</feature>
<keyword evidence="9 10" id="KW-0807">Transducer</keyword>
<feature type="transmembrane region" description="Helical" evidence="10">
    <location>
        <begin position="115"/>
        <end position="138"/>
    </location>
</feature>
<evidence type="ECO:0000313" key="11">
    <source>
        <dbReference type="EMBL" id="KAJ3644141.1"/>
    </source>
</evidence>
<accession>A0AA38HWB2</accession>
<dbReference type="AlphaFoldDB" id="A0AA38HWB2"/>
<evidence type="ECO:0000256" key="5">
    <source>
        <dbReference type="ARBA" id="ARBA00022725"/>
    </source>
</evidence>
<keyword evidence="2" id="KW-1003">Cell membrane</keyword>
<comment type="caution">
    <text evidence="11">The sequence shown here is derived from an EMBL/GenBank/DDBJ whole genome shotgun (WGS) entry which is preliminary data.</text>
</comment>
<dbReference type="Pfam" id="PF02949">
    <property type="entry name" value="7tm_6"/>
    <property type="match status" value="1"/>
</dbReference>
<feature type="transmembrane region" description="Helical" evidence="10">
    <location>
        <begin position="285"/>
        <end position="306"/>
    </location>
</feature>
<evidence type="ECO:0000256" key="6">
    <source>
        <dbReference type="ARBA" id="ARBA00022989"/>
    </source>
</evidence>
<evidence type="ECO:0000256" key="4">
    <source>
        <dbReference type="ARBA" id="ARBA00022692"/>
    </source>
</evidence>
<gene>
    <name evidence="11" type="ORF">Zmor_026813</name>
</gene>
<keyword evidence="8 10" id="KW-0675">Receptor</keyword>
<dbReference type="GO" id="GO:0005886">
    <property type="term" value="C:plasma membrane"/>
    <property type="evidence" value="ECO:0007669"/>
    <property type="project" value="UniProtKB-SubCell"/>
</dbReference>
<comment type="similarity">
    <text evidence="10">Belongs to the insect chemoreceptor superfamily. Heteromeric odorant receptor channel (TC 1.A.69) family.</text>
</comment>
<comment type="subcellular location">
    <subcellularLocation>
        <location evidence="1 10">Cell membrane</location>
        <topology evidence="1 10">Multi-pass membrane protein</topology>
    </subcellularLocation>
</comment>
<keyword evidence="5 10" id="KW-0552">Olfaction</keyword>